<keyword evidence="6" id="KW-0808">Transferase</keyword>
<keyword evidence="9" id="KW-0378">Hydrolase</keyword>
<dbReference type="OrthoDB" id="1191041at2759"/>
<feature type="domain" description="Helicase ATP-binding" evidence="22">
    <location>
        <begin position="102"/>
        <end position="280"/>
    </location>
</feature>
<evidence type="ECO:0000256" key="17">
    <source>
        <dbReference type="PIRSR" id="PIRSR637770-2"/>
    </source>
</evidence>
<comment type="similarity">
    <text evidence="14">Belongs to the DEAD box helicase family. DDX56/DBP9 subfamily.</text>
</comment>
<feature type="binding site" evidence="17">
    <location>
        <begin position="637"/>
        <end position="645"/>
    </location>
    <ligand>
        <name>ATP</name>
        <dbReference type="ChEBI" id="CHEBI:30616"/>
    </ligand>
</feature>
<evidence type="ECO:0000256" key="7">
    <source>
        <dbReference type="ARBA" id="ARBA00022741"/>
    </source>
</evidence>
<evidence type="ECO:0000313" key="26">
    <source>
        <dbReference type="Proteomes" id="UP000242913"/>
    </source>
</evidence>
<evidence type="ECO:0000259" key="24">
    <source>
        <dbReference type="PROSITE" id="PS51195"/>
    </source>
</evidence>
<feature type="compositionally biased region" description="Basic residues" evidence="20">
    <location>
        <begin position="404"/>
        <end position="414"/>
    </location>
</feature>
<proteinExistence type="inferred from homology"/>
<dbReference type="PROSITE" id="PS50011">
    <property type="entry name" value="PROTEIN_KINASE_DOM"/>
    <property type="match status" value="1"/>
</dbReference>
<dbReference type="PANTHER" id="PTHR47959:SF21">
    <property type="entry name" value="DEAD-BOX HELICASE 56"/>
    <property type="match status" value="1"/>
</dbReference>
<feature type="region of interest" description="Disordered" evidence="20">
    <location>
        <begin position="1"/>
        <end position="23"/>
    </location>
</feature>
<reference evidence="25 26" key="1">
    <citation type="submission" date="2015-12" db="EMBL/GenBank/DDBJ databases">
        <title>Draft genome of the nematode, Onchocerca flexuosa.</title>
        <authorList>
            <person name="Mitreva M."/>
        </authorList>
    </citation>
    <scope>NUCLEOTIDE SEQUENCE [LARGE SCALE GENOMIC DNA]</scope>
    <source>
        <strain evidence="25">Red Deer</strain>
    </source>
</reference>
<evidence type="ECO:0000256" key="12">
    <source>
        <dbReference type="ARBA" id="ARBA00022884"/>
    </source>
</evidence>
<feature type="domain" description="Protein kinase" evidence="21">
    <location>
        <begin position="631"/>
        <end position="880"/>
    </location>
</feature>
<name>A0A238BVF3_9BILA</name>
<dbReference type="Proteomes" id="UP000242913">
    <property type="component" value="Unassembled WGS sequence"/>
</dbReference>
<dbReference type="AlphaFoldDB" id="A0A238BVF3"/>
<dbReference type="PROSITE" id="PS00107">
    <property type="entry name" value="PROTEIN_KINASE_ATP"/>
    <property type="match status" value="1"/>
</dbReference>
<dbReference type="PROSITE" id="PS51194">
    <property type="entry name" value="HELICASE_CTER"/>
    <property type="match status" value="1"/>
</dbReference>
<dbReference type="Gene3D" id="3.40.50.300">
    <property type="entry name" value="P-loop containing nucleotide triphosphate hydrolases"/>
    <property type="match status" value="2"/>
</dbReference>
<evidence type="ECO:0000256" key="2">
    <source>
        <dbReference type="ARBA" id="ARBA00012552"/>
    </source>
</evidence>
<keyword evidence="4" id="KW-0723">Serine/threonine-protein kinase</keyword>
<dbReference type="CDD" id="cd18787">
    <property type="entry name" value="SF2_C_DEAD"/>
    <property type="match status" value="1"/>
</dbReference>
<feature type="binding site" evidence="19">
    <location>
        <position position="661"/>
    </location>
    <ligand>
        <name>ATP</name>
        <dbReference type="ChEBI" id="CHEBI:30616"/>
    </ligand>
</feature>
<dbReference type="InterPro" id="IPR050079">
    <property type="entry name" value="DEAD_box_RNA_helicase"/>
</dbReference>
<keyword evidence="8" id="KW-0418">Kinase</keyword>
<evidence type="ECO:0000256" key="14">
    <source>
        <dbReference type="ARBA" id="ARBA00038041"/>
    </source>
</evidence>
<evidence type="ECO:0000256" key="4">
    <source>
        <dbReference type="ARBA" id="ARBA00022527"/>
    </source>
</evidence>
<dbReference type="SMART" id="SM00487">
    <property type="entry name" value="DEXDc"/>
    <property type="match status" value="1"/>
</dbReference>
<feature type="domain" description="DEAD-box RNA helicase Q" evidence="24">
    <location>
        <begin position="71"/>
        <end position="99"/>
    </location>
</feature>
<protein>
    <recommendedName>
        <fullName evidence="3">Cyclin-dependent kinase 7</fullName>
        <ecNumber evidence="1">2.7.11.23</ecNumber>
        <ecNumber evidence="2">3.6.4.13</ecNumber>
    </recommendedName>
    <alternativeName>
        <fullName evidence="13">Cell division protein kinase 7</fullName>
    </alternativeName>
</protein>
<dbReference type="InterPro" id="IPR000719">
    <property type="entry name" value="Prot_kinase_dom"/>
</dbReference>
<organism evidence="25 26">
    <name type="scientific">Onchocerca flexuosa</name>
    <dbReference type="NCBI Taxonomy" id="387005"/>
    <lineage>
        <taxon>Eukaryota</taxon>
        <taxon>Metazoa</taxon>
        <taxon>Ecdysozoa</taxon>
        <taxon>Nematoda</taxon>
        <taxon>Chromadorea</taxon>
        <taxon>Rhabditida</taxon>
        <taxon>Spirurina</taxon>
        <taxon>Spiruromorpha</taxon>
        <taxon>Filarioidea</taxon>
        <taxon>Onchocercidae</taxon>
        <taxon>Onchocerca</taxon>
    </lineage>
</organism>
<evidence type="ECO:0000259" key="23">
    <source>
        <dbReference type="PROSITE" id="PS51194"/>
    </source>
</evidence>
<keyword evidence="10" id="KW-0347">Helicase</keyword>
<dbReference type="GO" id="GO:0003724">
    <property type="term" value="F:RNA helicase activity"/>
    <property type="evidence" value="ECO:0007669"/>
    <property type="project" value="UniProtKB-EC"/>
</dbReference>
<dbReference type="InterPro" id="IPR001650">
    <property type="entry name" value="Helicase_C-like"/>
</dbReference>
<feature type="short sequence motif" description="Q motif" evidence="18">
    <location>
        <begin position="71"/>
        <end position="99"/>
    </location>
</feature>
<dbReference type="Gene3D" id="1.10.510.10">
    <property type="entry name" value="Transferase(Phosphotransferase) domain 1"/>
    <property type="match status" value="1"/>
</dbReference>
<feature type="binding site" evidence="17">
    <location>
        <position position="660"/>
    </location>
    <ligand>
        <name>ATP</name>
        <dbReference type="ChEBI" id="CHEBI:30616"/>
    </ligand>
</feature>
<dbReference type="EC" id="2.7.11.23" evidence="1"/>
<dbReference type="FunFam" id="1.10.510.10:FF:000624">
    <property type="entry name" value="Mitogen-activated protein kinase"/>
    <property type="match status" value="1"/>
</dbReference>
<dbReference type="SMART" id="SM00220">
    <property type="entry name" value="S_TKc"/>
    <property type="match status" value="1"/>
</dbReference>
<dbReference type="InterPro" id="IPR014001">
    <property type="entry name" value="Helicase_ATP-bd"/>
</dbReference>
<dbReference type="GO" id="GO:0005524">
    <property type="term" value="F:ATP binding"/>
    <property type="evidence" value="ECO:0007669"/>
    <property type="project" value="UniProtKB-UniRule"/>
</dbReference>
<keyword evidence="5" id="KW-0597">Phosphoprotein</keyword>
<dbReference type="SMART" id="SM00490">
    <property type="entry name" value="HELICc"/>
    <property type="match status" value="1"/>
</dbReference>
<dbReference type="Pfam" id="PF00069">
    <property type="entry name" value="Pkinase"/>
    <property type="match status" value="1"/>
</dbReference>
<dbReference type="InterPro" id="IPR027417">
    <property type="entry name" value="P-loop_NTPase"/>
</dbReference>
<dbReference type="SUPFAM" id="SSF52540">
    <property type="entry name" value="P-loop containing nucleoside triphosphate hydrolases"/>
    <property type="match status" value="2"/>
</dbReference>
<dbReference type="PROSITE" id="PS51195">
    <property type="entry name" value="Q_MOTIF"/>
    <property type="match status" value="1"/>
</dbReference>
<evidence type="ECO:0000256" key="10">
    <source>
        <dbReference type="ARBA" id="ARBA00022806"/>
    </source>
</evidence>
<feature type="region of interest" description="Disordered" evidence="20">
    <location>
        <begin position="394"/>
        <end position="419"/>
    </location>
</feature>
<comment type="catalytic activity">
    <reaction evidence="15">
        <text>ATP + H2O = ADP + phosphate + H(+)</text>
        <dbReference type="Rhea" id="RHEA:13065"/>
        <dbReference type="ChEBI" id="CHEBI:15377"/>
        <dbReference type="ChEBI" id="CHEBI:15378"/>
        <dbReference type="ChEBI" id="CHEBI:30616"/>
        <dbReference type="ChEBI" id="CHEBI:43474"/>
        <dbReference type="ChEBI" id="CHEBI:456216"/>
        <dbReference type="EC" id="3.6.4.13"/>
    </reaction>
</comment>
<evidence type="ECO:0000256" key="8">
    <source>
        <dbReference type="ARBA" id="ARBA00022777"/>
    </source>
</evidence>
<evidence type="ECO:0000256" key="9">
    <source>
        <dbReference type="ARBA" id="ARBA00022801"/>
    </source>
</evidence>
<dbReference type="CDD" id="cd07841">
    <property type="entry name" value="STKc_CDK7"/>
    <property type="match status" value="1"/>
</dbReference>
<dbReference type="GO" id="GO:0005829">
    <property type="term" value="C:cytosol"/>
    <property type="evidence" value="ECO:0007669"/>
    <property type="project" value="TreeGrafter"/>
</dbReference>
<dbReference type="InterPro" id="IPR011545">
    <property type="entry name" value="DEAD/DEAH_box_helicase_dom"/>
</dbReference>
<dbReference type="GO" id="GO:0016787">
    <property type="term" value="F:hydrolase activity"/>
    <property type="evidence" value="ECO:0007669"/>
    <property type="project" value="UniProtKB-KW"/>
</dbReference>
<dbReference type="GO" id="GO:0008353">
    <property type="term" value="F:RNA polymerase II CTD heptapeptide repeat kinase activity"/>
    <property type="evidence" value="ECO:0007669"/>
    <property type="project" value="UniProtKB-EC"/>
</dbReference>
<dbReference type="Gene3D" id="3.30.200.20">
    <property type="entry name" value="Phosphorylase Kinase, domain 1"/>
    <property type="match status" value="2"/>
</dbReference>
<evidence type="ECO:0000259" key="21">
    <source>
        <dbReference type="PROSITE" id="PS50011"/>
    </source>
</evidence>
<dbReference type="InterPro" id="IPR037770">
    <property type="entry name" value="CDK7"/>
</dbReference>
<dbReference type="InterPro" id="IPR008271">
    <property type="entry name" value="Ser/Thr_kinase_AS"/>
</dbReference>
<gene>
    <name evidence="25" type="ORF">X798_03613</name>
</gene>
<dbReference type="InterPro" id="IPR014014">
    <property type="entry name" value="RNA_helicase_DEAD_Q_motif"/>
</dbReference>
<dbReference type="PROSITE" id="PS51192">
    <property type="entry name" value="HELICASE_ATP_BIND_1"/>
    <property type="match status" value="1"/>
</dbReference>
<dbReference type="Pfam" id="PF00271">
    <property type="entry name" value="Helicase_C"/>
    <property type="match status" value="2"/>
</dbReference>
<evidence type="ECO:0000256" key="16">
    <source>
        <dbReference type="PIRSR" id="PIRSR637770-1"/>
    </source>
</evidence>
<dbReference type="GO" id="GO:0070985">
    <property type="term" value="C:transcription factor TFIIK complex"/>
    <property type="evidence" value="ECO:0007669"/>
    <property type="project" value="InterPro"/>
</dbReference>
<accession>A0A238BVF3</accession>
<feature type="compositionally biased region" description="Acidic residues" evidence="20">
    <location>
        <begin position="1"/>
        <end position="19"/>
    </location>
</feature>
<evidence type="ECO:0000256" key="3">
    <source>
        <dbReference type="ARBA" id="ARBA00013901"/>
    </source>
</evidence>
<dbReference type="InterPro" id="IPR011009">
    <property type="entry name" value="Kinase-like_dom_sf"/>
</dbReference>
<feature type="active site" description="Proton acceptor" evidence="16">
    <location>
        <position position="722"/>
    </location>
</feature>
<keyword evidence="11 17" id="KW-0067">ATP-binding</keyword>
<keyword evidence="26" id="KW-1185">Reference proteome</keyword>
<evidence type="ECO:0000256" key="18">
    <source>
        <dbReference type="PROSITE-ProRule" id="PRU00552"/>
    </source>
</evidence>
<evidence type="ECO:0000313" key="25">
    <source>
        <dbReference type="EMBL" id="OZC09273.1"/>
    </source>
</evidence>
<evidence type="ECO:0000256" key="13">
    <source>
        <dbReference type="ARBA" id="ARBA00029738"/>
    </source>
</evidence>
<evidence type="ECO:0000256" key="1">
    <source>
        <dbReference type="ARBA" id="ARBA00012409"/>
    </source>
</evidence>
<sequence length="927" mass="106219">MESSEEVDETINLENEESDDHNLMEGTVSNKCEKAVKCPTKKHKRRKSKKNIVQPSACFENVESTNLESVMTFKNFGLDEQLLKVIGELGWERPTLVQSRMIPAVFENKNILARARTGSGKTAAFMLPIVQKILQLKCNSSSNGDAGPFALFVVPSKELAKQTYLLLCRLTEKFPFLMSLNFAELNVNIDDDWLSKKPDFVVSTPSRLLHALRKYGKPCDSVKHVVLDEADLLLSFGYAEEMRLIKNFLPIHHQTIFTSATMSEKVEALKELYVTGSIVLMKLKEGQLPNSDQLSQYHVCCQNEEERFAIFLALLKLKLIIGKSIIFVKDTDRCYQLGLFLQTFNIRSCILNAQMPINSRCHVVEEFNEGRYSYVIASDVNDISGESQALIKDEDDNNFQSSEKKKKQKKKQKHIDKESGVSRGIDFHHVANVINFDFPTSLNSYIHRVGRTARGWNKGNALSFVSPNEKPLLEEIQEEINAQLGHRAITPYEVRIKELDSFVLRAREVLAACTKTAIREARLAEIRAEILRSKRLEAYFAKNPRERAALQHDKKLFSVNLHSPAIADVPDYMVPSLLRGTNYRSESEKKKGRRKRKIQIRPTIFIGIDRNSAENRLLNCMMSKDTAKNRYEKIKHLGEGQFANVYKAKDTETNEFVAIKKLLDVIGHKTNIQLVFDFMETDLEHLVKDKAIILMPEHIKNMVLQMLLGLEYLHLHWILHRDLKPNNLLINLQGRIKIADFGLARFFGSPNRHYTHQVVTRWYRAPELLYAAHSYGVGIDIWSVGCIIAELLLRVPIFPGESDIDQLVKIYSVLGTPTGEDWSGLEEFPDFITIKPMPAVPLKSVFTAAGDDLIELIYQCLRFDPNKRWNATQALRSYYFQSMPYACDDCDLPLPSTSRSAVFKRKRRQFINDDDTPTKFRRRLEFD</sequence>
<dbReference type="Pfam" id="PF00270">
    <property type="entry name" value="DEAD"/>
    <property type="match status" value="1"/>
</dbReference>
<dbReference type="EMBL" id="KZ269995">
    <property type="protein sequence ID" value="OZC09273.1"/>
    <property type="molecule type" value="Genomic_DNA"/>
</dbReference>
<evidence type="ECO:0000256" key="20">
    <source>
        <dbReference type="SAM" id="MobiDB-lite"/>
    </source>
</evidence>
<dbReference type="SUPFAM" id="SSF56112">
    <property type="entry name" value="Protein kinase-like (PK-like)"/>
    <property type="match status" value="1"/>
</dbReference>
<dbReference type="GO" id="GO:0003723">
    <property type="term" value="F:RNA binding"/>
    <property type="evidence" value="ECO:0007669"/>
    <property type="project" value="UniProtKB-KW"/>
</dbReference>
<evidence type="ECO:0000256" key="15">
    <source>
        <dbReference type="ARBA" id="ARBA00047984"/>
    </source>
</evidence>
<dbReference type="PANTHER" id="PTHR47959">
    <property type="entry name" value="ATP-DEPENDENT RNA HELICASE RHLE-RELATED"/>
    <property type="match status" value="1"/>
</dbReference>
<feature type="domain" description="Helicase C-terminal" evidence="23">
    <location>
        <begin position="293"/>
        <end position="500"/>
    </location>
</feature>
<evidence type="ECO:0000259" key="22">
    <source>
        <dbReference type="PROSITE" id="PS51192"/>
    </source>
</evidence>
<evidence type="ECO:0000256" key="11">
    <source>
        <dbReference type="ARBA" id="ARBA00022840"/>
    </source>
</evidence>
<keyword evidence="7 17" id="KW-0547">Nucleotide-binding</keyword>
<keyword evidence="12" id="KW-0694">RNA-binding</keyword>
<evidence type="ECO:0000256" key="19">
    <source>
        <dbReference type="PROSITE-ProRule" id="PRU10141"/>
    </source>
</evidence>
<dbReference type="EC" id="3.6.4.13" evidence="2"/>
<evidence type="ECO:0000256" key="5">
    <source>
        <dbReference type="ARBA" id="ARBA00022553"/>
    </source>
</evidence>
<dbReference type="InterPro" id="IPR017441">
    <property type="entry name" value="Protein_kinase_ATP_BS"/>
</dbReference>
<evidence type="ECO:0000256" key="6">
    <source>
        <dbReference type="ARBA" id="ARBA00022679"/>
    </source>
</evidence>
<dbReference type="PROSITE" id="PS00108">
    <property type="entry name" value="PROTEIN_KINASE_ST"/>
    <property type="match status" value="1"/>
</dbReference>